<dbReference type="NCBIfam" id="TIGR02937">
    <property type="entry name" value="sigma70-ECF"/>
    <property type="match status" value="1"/>
</dbReference>
<evidence type="ECO:0000256" key="4">
    <source>
        <dbReference type="ARBA" id="ARBA00023125"/>
    </source>
</evidence>
<dbReference type="AlphaFoldDB" id="A0A0L8ALK2"/>
<dbReference type="RefSeq" id="WP_053223171.1">
    <property type="nucleotide sequence ID" value="NZ_JSVA01000008.1"/>
</dbReference>
<dbReference type="InterPro" id="IPR039425">
    <property type="entry name" value="RNA_pol_sigma-70-like"/>
</dbReference>
<dbReference type="GO" id="GO:0016987">
    <property type="term" value="F:sigma factor activity"/>
    <property type="evidence" value="ECO:0007669"/>
    <property type="project" value="UniProtKB-KW"/>
</dbReference>
<dbReference type="OrthoDB" id="1099849at2"/>
<dbReference type="GO" id="GO:0003677">
    <property type="term" value="F:DNA binding"/>
    <property type="evidence" value="ECO:0007669"/>
    <property type="project" value="UniProtKB-KW"/>
</dbReference>
<evidence type="ECO:0000256" key="1">
    <source>
        <dbReference type="ARBA" id="ARBA00010641"/>
    </source>
</evidence>
<proteinExistence type="inferred from homology"/>
<evidence type="ECO:0000256" key="2">
    <source>
        <dbReference type="ARBA" id="ARBA00023015"/>
    </source>
</evidence>
<dbReference type="SUPFAM" id="SSF88659">
    <property type="entry name" value="Sigma3 and sigma4 domains of RNA polymerase sigma factors"/>
    <property type="match status" value="1"/>
</dbReference>
<dbReference type="GO" id="GO:0006352">
    <property type="term" value="P:DNA-templated transcription initiation"/>
    <property type="evidence" value="ECO:0007669"/>
    <property type="project" value="InterPro"/>
</dbReference>
<dbReference type="Gene3D" id="1.10.1740.10">
    <property type="match status" value="1"/>
</dbReference>
<comment type="caution">
    <text evidence="6">The sequence shown here is derived from an EMBL/GenBank/DDBJ whole genome shotgun (WGS) entry which is preliminary data.</text>
</comment>
<evidence type="ECO:0000313" key="6">
    <source>
        <dbReference type="EMBL" id="KOF03229.1"/>
    </source>
</evidence>
<dbReference type="Proteomes" id="UP000036908">
    <property type="component" value="Unassembled WGS sequence"/>
</dbReference>
<keyword evidence="2" id="KW-0805">Transcription regulation</keyword>
<keyword evidence="5" id="KW-0804">Transcription</keyword>
<evidence type="ECO:0008006" key="8">
    <source>
        <dbReference type="Google" id="ProtNLM"/>
    </source>
</evidence>
<evidence type="ECO:0000256" key="5">
    <source>
        <dbReference type="ARBA" id="ARBA00023163"/>
    </source>
</evidence>
<name>A0A0L8ALK2_9BACT</name>
<dbReference type="Gene3D" id="1.10.10.10">
    <property type="entry name" value="Winged helix-like DNA-binding domain superfamily/Winged helix DNA-binding domain"/>
    <property type="match status" value="1"/>
</dbReference>
<evidence type="ECO:0000256" key="3">
    <source>
        <dbReference type="ARBA" id="ARBA00023082"/>
    </source>
</evidence>
<gene>
    <name evidence="6" type="ORF">OB69_07955</name>
</gene>
<evidence type="ECO:0000313" key="7">
    <source>
        <dbReference type="Proteomes" id="UP000036908"/>
    </source>
</evidence>
<organism evidence="6 7">
    <name type="scientific">Roseivirga seohaensis subsp. aquiponti</name>
    <dbReference type="NCBI Taxonomy" id="1566026"/>
    <lineage>
        <taxon>Bacteria</taxon>
        <taxon>Pseudomonadati</taxon>
        <taxon>Bacteroidota</taxon>
        <taxon>Cytophagia</taxon>
        <taxon>Cytophagales</taxon>
        <taxon>Roseivirgaceae</taxon>
        <taxon>Roseivirga</taxon>
    </lineage>
</organism>
<dbReference type="InterPro" id="IPR013325">
    <property type="entry name" value="RNA_pol_sigma_r2"/>
</dbReference>
<dbReference type="SUPFAM" id="SSF88946">
    <property type="entry name" value="Sigma2 domain of RNA polymerase sigma factors"/>
    <property type="match status" value="1"/>
</dbReference>
<sequence>MAKTRGGSSANLSDGNEVIERIRRGDQSVISAIYRQLRPEFLSWAAIRFKVDQEQVIDVFQESMIVFYRNVAKGKLTELNISVKTYLFAIGKNLLLKTIRDEKIHLDIDELPAEAFEDWELEKVYEQSHSRQLLSNALDSLGAPCKQIILMFYYREFSMEAIQEQLGYKSEAVARTQKKRCMQYLREVFNTKDKK</sequence>
<dbReference type="PATRIC" id="fig|1566026.4.peg.3426"/>
<accession>A0A0L8ALK2</accession>
<dbReference type="InterPro" id="IPR013324">
    <property type="entry name" value="RNA_pol_sigma_r3/r4-like"/>
</dbReference>
<keyword evidence="7" id="KW-1185">Reference proteome</keyword>
<keyword evidence="3" id="KW-0731">Sigma factor</keyword>
<dbReference type="PANTHER" id="PTHR43133">
    <property type="entry name" value="RNA POLYMERASE ECF-TYPE SIGMA FACTO"/>
    <property type="match status" value="1"/>
</dbReference>
<dbReference type="InterPro" id="IPR014284">
    <property type="entry name" value="RNA_pol_sigma-70_dom"/>
</dbReference>
<keyword evidence="4" id="KW-0238">DNA-binding</keyword>
<dbReference type="EMBL" id="JSVA01000008">
    <property type="protein sequence ID" value="KOF03229.1"/>
    <property type="molecule type" value="Genomic_DNA"/>
</dbReference>
<protein>
    <recommendedName>
        <fullName evidence="8">RNA polymerase sigma-70 region 2 domain-containing protein</fullName>
    </recommendedName>
</protein>
<dbReference type="PANTHER" id="PTHR43133:SF8">
    <property type="entry name" value="RNA POLYMERASE SIGMA FACTOR HI_1459-RELATED"/>
    <property type="match status" value="1"/>
</dbReference>
<reference evidence="7" key="1">
    <citation type="submission" date="2014-11" db="EMBL/GenBank/DDBJ databases">
        <title>Genome sequencing of Roseivirga sp. D-25.</title>
        <authorList>
            <person name="Selvaratnam C."/>
            <person name="Thevarajoo S."/>
            <person name="Goh K.M."/>
            <person name="Eee R."/>
            <person name="Chan K.-G."/>
            <person name="Chong C.S."/>
        </authorList>
    </citation>
    <scope>NUCLEOTIDE SEQUENCE [LARGE SCALE GENOMIC DNA]</scope>
    <source>
        <strain evidence="7">D-25</strain>
    </source>
</reference>
<comment type="similarity">
    <text evidence="1">Belongs to the sigma-70 factor family. ECF subfamily.</text>
</comment>
<dbReference type="InterPro" id="IPR036388">
    <property type="entry name" value="WH-like_DNA-bd_sf"/>
</dbReference>